<dbReference type="OrthoDB" id="5835337at2759"/>
<dbReference type="EMBL" id="JOJR01000071">
    <property type="protein sequence ID" value="RCN46916.1"/>
    <property type="molecule type" value="Genomic_DNA"/>
</dbReference>
<accession>A0A368GRD1</accession>
<name>A0A368GRD1_ANCCA</name>
<protein>
    <submittedName>
        <fullName evidence="1">Uncharacterized protein</fullName>
    </submittedName>
</protein>
<proteinExistence type="predicted"/>
<organism evidence="1 2">
    <name type="scientific">Ancylostoma caninum</name>
    <name type="common">Dog hookworm</name>
    <dbReference type="NCBI Taxonomy" id="29170"/>
    <lineage>
        <taxon>Eukaryota</taxon>
        <taxon>Metazoa</taxon>
        <taxon>Ecdysozoa</taxon>
        <taxon>Nematoda</taxon>
        <taxon>Chromadorea</taxon>
        <taxon>Rhabditida</taxon>
        <taxon>Rhabditina</taxon>
        <taxon>Rhabditomorpha</taxon>
        <taxon>Strongyloidea</taxon>
        <taxon>Ancylostomatidae</taxon>
        <taxon>Ancylostomatinae</taxon>
        <taxon>Ancylostoma</taxon>
    </lineage>
</organism>
<gene>
    <name evidence="1" type="ORF">ANCCAN_07095</name>
</gene>
<dbReference type="Proteomes" id="UP000252519">
    <property type="component" value="Unassembled WGS sequence"/>
</dbReference>
<dbReference type="AlphaFoldDB" id="A0A368GRD1"/>
<dbReference type="STRING" id="29170.A0A368GRD1"/>
<feature type="non-terminal residue" evidence="1">
    <location>
        <position position="1"/>
    </location>
</feature>
<sequence>EINRIQQEFQCCGTKTDIQVGNATYTSADHPWNMWFATYSLDETYPTIIRELYSLPWSCCNMTTGVKCEHIGISRYLRRFKTPTDYGDVEAALLVNELNWNPAEFDHYLSRNEIAKGTLYTSDCSVEMFHRLEKEADSLQQLMFNAGKIITISIRTAIVQ</sequence>
<keyword evidence="2" id="KW-1185">Reference proteome</keyword>
<evidence type="ECO:0000313" key="1">
    <source>
        <dbReference type="EMBL" id="RCN46916.1"/>
    </source>
</evidence>
<comment type="caution">
    <text evidence="1">The sequence shown here is derived from an EMBL/GenBank/DDBJ whole genome shotgun (WGS) entry which is preliminary data.</text>
</comment>
<evidence type="ECO:0000313" key="2">
    <source>
        <dbReference type="Proteomes" id="UP000252519"/>
    </source>
</evidence>
<reference evidence="1 2" key="1">
    <citation type="submission" date="2014-10" db="EMBL/GenBank/DDBJ databases">
        <title>Draft genome of the hookworm Ancylostoma caninum.</title>
        <authorList>
            <person name="Mitreva M."/>
        </authorList>
    </citation>
    <scope>NUCLEOTIDE SEQUENCE [LARGE SCALE GENOMIC DNA]</scope>
    <source>
        <strain evidence="1 2">Baltimore</strain>
    </source>
</reference>